<feature type="region of interest" description="Disordered" evidence="1">
    <location>
        <begin position="57"/>
        <end position="76"/>
    </location>
</feature>
<feature type="compositionally biased region" description="Polar residues" evidence="1">
    <location>
        <begin position="63"/>
        <end position="76"/>
    </location>
</feature>
<reference evidence="3" key="2">
    <citation type="submission" date="2017-02" db="EMBL/GenBank/DDBJ databases">
        <title>Sunflower complete genome.</title>
        <authorList>
            <person name="Langlade N."/>
            <person name="Munos S."/>
        </authorList>
    </citation>
    <scope>NUCLEOTIDE SEQUENCE [LARGE SCALE GENOMIC DNA]</scope>
    <source>
        <tissue evidence="3">Leaves</tissue>
    </source>
</reference>
<dbReference type="AlphaFoldDB" id="A0A251URU0"/>
<keyword evidence="4" id="KW-1185">Reference proteome</keyword>
<name>A0A251URU0_HELAN</name>
<evidence type="ECO:0000256" key="1">
    <source>
        <dbReference type="SAM" id="MobiDB-lite"/>
    </source>
</evidence>
<dbReference type="EMBL" id="MNCJ02000320">
    <property type="protein sequence ID" value="KAF5805475.1"/>
    <property type="molecule type" value="Genomic_DNA"/>
</dbReference>
<dbReference type="InParanoid" id="A0A251URU0"/>
<gene>
    <name evidence="3" type="ORF">HannXRQ_Chr05g0143331</name>
    <name evidence="2" type="ORF">HanXRQr2_Chr05g0209771</name>
</gene>
<accession>A0A251URU0</accession>
<evidence type="ECO:0000313" key="2">
    <source>
        <dbReference type="EMBL" id="KAF5805475.1"/>
    </source>
</evidence>
<proteinExistence type="predicted"/>
<reference evidence="2" key="3">
    <citation type="submission" date="2020-06" db="EMBL/GenBank/DDBJ databases">
        <title>Helianthus annuus Genome sequencing and assembly Release 2.</title>
        <authorList>
            <person name="Gouzy J."/>
            <person name="Langlade N."/>
            <person name="Munos S."/>
        </authorList>
    </citation>
    <scope>NUCLEOTIDE SEQUENCE</scope>
    <source>
        <tissue evidence="2">Leaves</tissue>
    </source>
</reference>
<protein>
    <submittedName>
        <fullName evidence="3">Uncharacterized protein</fullName>
    </submittedName>
</protein>
<sequence>MKPVPSPSLSLSRDTCSGDGAGGAGCCRLFLFQPHPTRHPTPTSSYTPLTPVLVPSKTHPATPFSSPSPIRAPTTSLASPPCPVFPMMVTAVA</sequence>
<reference evidence="2 4" key="1">
    <citation type="journal article" date="2017" name="Nature">
        <title>The sunflower genome provides insights into oil metabolism, flowering and Asterid evolution.</title>
        <authorList>
            <person name="Badouin H."/>
            <person name="Gouzy J."/>
            <person name="Grassa C.J."/>
            <person name="Murat F."/>
            <person name="Staton S.E."/>
            <person name="Cottret L."/>
            <person name="Lelandais-Briere C."/>
            <person name="Owens G.L."/>
            <person name="Carrere S."/>
            <person name="Mayjonade B."/>
            <person name="Legrand L."/>
            <person name="Gill N."/>
            <person name="Kane N.C."/>
            <person name="Bowers J.E."/>
            <person name="Hubner S."/>
            <person name="Bellec A."/>
            <person name="Berard A."/>
            <person name="Berges H."/>
            <person name="Blanchet N."/>
            <person name="Boniface M.C."/>
            <person name="Brunel D."/>
            <person name="Catrice O."/>
            <person name="Chaidir N."/>
            <person name="Claudel C."/>
            <person name="Donnadieu C."/>
            <person name="Faraut T."/>
            <person name="Fievet G."/>
            <person name="Helmstetter N."/>
            <person name="King M."/>
            <person name="Knapp S.J."/>
            <person name="Lai Z."/>
            <person name="Le Paslier M.C."/>
            <person name="Lippi Y."/>
            <person name="Lorenzon L."/>
            <person name="Mandel J.R."/>
            <person name="Marage G."/>
            <person name="Marchand G."/>
            <person name="Marquand E."/>
            <person name="Bret-Mestries E."/>
            <person name="Morien E."/>
            <person name="Nambeesan S."/>
            <person name="Nguyen T."/>
            <person name="Pegot-Espagnet P."/>
            <person name="Pouilly N."/>
            <person name="Raftis F."/>
            <person name="Sallet E."/>
            <person name="Schiex T."/>
            <person name="Thomas J."/>
            <person name="Vandecasteele C."/>
            <person name="Vares D."/>
            <person name="Vear F."/>
            <person name="Vautrin S."/>
            <person name="Crespi M."/>
            <person name="Mangin B."/>
            <person name="Burke J.M."/>
            <person name="Salse J."/>
            <person name="Munos S."/>
            <person name="Vincourt P."/>
            <person name="Rieseberg L.H."/>
            <person name="Langlade N.B."/>
        </authorList>
    </citation>
    <scope>NUCLEOTIDE SEQUENCE [LARGE SCALE GENOMIC DNA]</scope>
    <source>
        <strain evidence="4">cv. SF193</strain>
        <tissue evidence="2">Leaves</tissue>
    </source>
</reference>
<dbReference type="Proteomes" id="UP000215914">
    <property type="component" value="Chromosome 5"/>
</dbReference>
<evidence type="ECO:0000313" key="3">
    <source>
        <dbReference type="EMBL" id="OTG25041.1"/>
    </source>
</evidence>
<evidence type="ECO:0000313" key="4">
    <source>
        <dbReference type="Proteomes" id="UP000215914"/>
    </source>
</evidence>
<dbReference type="EMBL" id="CM007894">
    <property type="protein sequence ID" value="OTG25041.1"/>
    <property type="molecule type" value="Genomic_DNA"/>
</dbReference>
<organism evidence="3 4">
    <name type="scientific">Helianthus annuus</name>
    <name type="common">Common sunflower</name>
    <dbReference type="NCBI Taxonomy" id="4232"/>
    <lineage>
        <taxon>Eukaryota</taxon>
        <taxon>Viridiplantae</taxon>
        <taxon>Streptophyta</taxon>
        <taxon>Embryophyta</taxon>
        <taxon>Tracheophyta</taxon>
        <taxon>Spermatophyta</taxon>
        <taxon>Magnoliopsida</taxon>
        <taxon>eudicotyledons</taxon>
        <taxon>Gunneridae</taxon>
        <taxon>Pentapetalae</taxon>
        <taxon>asterids</taxon>
        <taxon>campanulids</taxon>
        <taxon>Asterales</taxon>
        <taxon>Asteraceae</taxon>
        <taxon>Asteroideae</taxon>
        <taxon>Heliantheae alliance</taxon>
        <taxon>Heliantheae</taxon>
        <taxon>Helianthus</taxon>
    </lineage>
</organism>
<dbReference type="Gramene" id="mRNA:HanXRQr2_Chr05g0209771">
    <property type="protein sequence ID" value="CDS:HanXRQr2_Chr05g0209771.1"/>
    <property type="gene ID" value="HanXRQr2_Chr05g0209771"/>
</dbReference>